<proteinExistence type="inferred from homology"/>
<dbReference type="PANTHER" id="PTHR31921">
    <property type="entry name" value="PROTEIN DPCD"/>
    <property type="match status" value="1"/>
</dbReference>
<evidence type="ECO:0000313" key="3">
    <source>
        <dbReference type="EMBL" id="BET02007.1"/>
    </source>
</evidence>
<evidence type="ECO:0000256" key="1">
    <source>
        <dbReference type="ARBA" id="ARBA00010597"/>
    </source>
</evidence>
<accession>A0ABN7BCE4</accession>
<comment type="similarity">
    <text evidence="1">Belongs to the DPCD family.</text>
</comment>
<gene>
    <name evidence="3" type="ORF">NTJ_14825</name>
</gene>
<dbReference type="Pfam" id="PF14913">
    <property type="entry name" value="DPCD"/>
    <property type="match status" value="1"/>
</dbReference>
<dbReference type="PRINTS" id="PR02065">
    <property type="entry name" value="PROTEINDPCD"/>
</dbReference>
<keyword evidence="4" id="KW-1185">Reference proteome</keyword>
<dbReference type="EMBL" id="AP028921">
    <property type="protein sequence ID" value="BET02007.1"/>
    <property type="molecule type" value="Genomic_DNA"/>
</dbReference>
<organism evidence="3 4">
    <name type="scientific">Nesidiocoris tenuis</name>
    <dbReference type="NCBI Taxonomy" id="355587"/>
    <lineage>
        <taxon>Eukaryota</taxon>
        <taxon>Metazoa</taxon>
        <taxon>Ecdysozoa</taxon>
        <taxon>Arthropoda</taxon>
        <taxon>Hexapoda</taxon>
        <taxon>Insecta</taxon>
        <taxon>Pterygota</taxon>
        <taxon>Neoptera</taxon>
        <taxon>Paraneoptera</taxon>
        <taxon>Hemiptera</taxon>
        <taxon>Heteroptera</taxon>
        <taxon>Panheteroptera</taxon>
        <taxon>Cimicomorpha</taxon>
        <taxon>Miridae</taxon>
        <taxon>Dicyphina</taxon>
        <taxon>Nesidiocoris</taxon>
    </lineage>
</organism>
<evidence type="ECO:0000313" key="4">
    <source>
        <dbReference type="Proteomes" id="UP001307889"/>
    </source>
</evidence>
<dbReference type="PANTHER" id="PTHR31921:SF1">
    <property type="entry name" value="PROTEIN DPCD"/>
    <property type="match status" value="1"/>
</dbReference>
<reference evidence="3 4" key="1">
    <citation type="submission" date="2023-09" db="EMBL/GenBank/DDBJ databases">
        <title>Nesidiocoris tenuis whole genome shotgun sequence.</title>
        <authorList>
            <person name="Shibata T."/>
            <person name="Shimoda M."/>
            <person name="Kobayashi T."/>
            <person name="Uehara T."/>
        </authorList>
    </citation>
    <scope>NUCLEOTIDE SEQUENCE [LARGE SCALE GENOMIC DNA]</scope>
    <source>
        <strain evidence="3 4">Japan</strain>
    </source>
</reference>
<evidence type="ECO:0000256" key="2">
    <source>
        <dbReference type="ARBA" id="ARBA00020330"/>
    </source>
</evidence>
<name>A0ABN7BCE4_9HEMI</name>
<dbReference type="InterPro" id="IPR026224">
    <property type="entry name" value="DPCD"/>
</dbReference>
<sequence length="208" mass="24113">MTIADRGLVWLEKLKNAEKTCIIQEGKRKVHYRFNDGEEMAEEYNMATDIILRRAWKRKNTLKQGDQWEVELGDPEPTSLQSSDEIGLRESTNMPYVLKRMTKTNIEWRIRNLPYPIETYSVTASPSEKCITVRTTNKKYFKKLDIPELERANVLPKQENVSFAHNLNVLIISYKKPTEVLQIEQVVLTMVKSLKTITDPGQLPCNPS</sequence>
<dbReference type="Proteomes" id="UP001307889">
    <property type="component" value="Chromosome 13"/>
</dbReference>
<protein>
    <recommendedName>
        <fullName evidence="2">Protein DPCD</fullName>
    </recommendedName>
</protein>